<accession>A0ABS3M067</accession>
<dbReference type="SUPFAM" id="SSF53756">
    <property type="entry name" value="UDP-Glycosyltransferase/glycogen phosphorylase"/>
    <property type="match status" value="2"/>
</dbReference>
<reference evidence="4 5" key="1">
    <citation type="submission" date="2021-03" db="EMBL/GenBank/DDBJ databases">
        <title>The complete genome sequence of Acetobacter sacchari TBRC 11175.</title>
        <authorList>
            <person name="Charoenyingcharoen P."/>
            <person name="Yukphan P."/>
        </authorList>
    </citation>
    <scope>NUCLEOTIDE SEQUENCE [LARGE SCALE GENOMIC DNA]</scope>
    <source>
        <strain evidence="4 5">TBRC 11175</strain>
    </source>
</reference>
<dbReference type="PANTHER" id="PTHR45947:SF14">
    <property type="entry name" value="SLL1723 PROTEIN"/>
    <property type="match status" value="1"/>
</dbReference>
<dbReference type="Pfam" id="PF22059">
    <property type="entry name" value="GumK_N"/>
    <property type="match status" value="1"/>
</dbReference>
<gene>
    <name evidence="4" type="ORF">J2D73_17345</name>
</gene>
<feature type="domain" description="Glycosyl transferase family 1" evidence="1">
    <location>
        <begin position="571"/>
        <end position="729"/>
    </location>
</feature>
<dbReference type="EMBL" id="JAFVMF010000024">
    <property type="protein sequence ID" value="MBO1361553.1"/>
    <property type="molecule type" value="Genomic_DNA"/>
</dbReference>
<sequence length="764" mass="83550">MTDSLVISVHDFRSRRKASVHFIARELARRGRTRFFSTGLSRLSEHRGDTRADLASVANGVEFSDGVECYLQRGLWHPFRLNRAALEPAEAAMFQLYRLLKPRILKRWIKDADTVFVESGLAAIFVPDIRKLNPRAKIVYLASDDLGVIGAARTIRQGFLDNFDAIDLVRLPSPLLRSGMPHARNAIFAPQGVDRALMERPRPSPFSDRRACVSVGSMLFDASFFNTAAPAFPDIDFYVIGAGRAAEALDKRPNIIVLPETPFEETLGYIQHAAFGVAPYRDADTPRYLLDTSLKLRQFAFFGKPAVCPDFAAGGDAGRFAYKPGDAASIAAAINGALANTTPISVDLPDWSEVVDRLLYPERFPEHRLEHQSDMPVAAIYRTEVLPLSETFVRDQALALQRWRPVLIGERSIDKLPLEGLEARTCHTGPATFAERLMGAALRRFDLPSPGVLKIARAVKPKLIHAHFGFDGVEAWPIAKRLGVPLLVTLHGSDITTHMKWFAEGRAGRRWKRYPLCLQRLAKVRNVGFVAVSGPIRDAALAVGIPSDRVTICHIGIDVDRFVPSGETAGKRAPLILFVGRLVEKKGAKLLVEAFAKVREALPEARLVIAGDGPQRAEIEAMAPDGVTLPGAVSQDRVRALMAEARVFCLPSITAKSGDKEGLPLVLLEAQASGVPVVTSASGGATEGMEDGKTGFAFAEGDVRAMAHHLIAILSDSEMADRFGQAARSFIERAHDRKNCTKKLEDVYDRLSAGKGVLDTSPPS</sequence>
<proteinExistence type="predicted"/>
<dbReference type="InterPro" id="IPR001296">
    <property type="entry name" value="Glyco_trans_1"/>
</dbReference>
<evidence type="ECO:0000259" key="3">
    <source>
        <dbReference type="Pfam" id="PF22059"/>
    </source>
</evidence>
<dbReference type="Proteomes" id="UP000664771">
    <property type="component" value="Unassembled WGS sequence"/>
</dbReference>
<dbReference type="Gene3D" id="3.40.50.2000">
    <property type="entry name" value="Glycogen Phosphorylase B"/>
    <property type="match status" value="3"/>
</dbReference>
<feature type="domain" description="Glucuronosyltransferase GumK N-terminal" evidence="3">
    <location>
        <begin position="6"/>
        <end position="172"/>
    </location>
</feature>
<dbReference type="Pfam" id="PF13439">
    <property type="entry name" value="Glyco_transf_4"/>
    <property type="match status" value="1"/>
</dbReference>
<dbReference type="Pfam" id="PF00534">
    <property type="entry name" value="Glycos_transf_1"/>
    <property type="match status" value="1"/>
</dbReference>
<dbReference type="RefSeq" id="WP_207883389.1">
    <property type="nucleotide sequence ID" value="NZ_JAFVMF010000024.1"/>
</dbReference>
<keyword evidence="5" id="KW-1185">Reference proteome</keyword>
<dbReference type="InterPro" id="IPR054299">
    <property type="entry name" value="GumK_N"/>
</dbReference>
<dbReference type="InterPro" id="IPR028098">
    <property type="entry name" value="Glyco_trans_4-like_N"/>
</dbReference>
<dbReference type="Gene3D" id="3.40.50.11010">
    <property type="match status" value="1"/>
</dbReference>
<feature type="domain" description="Glycosyltransferase subfamily 4-like N-terminal" evidence="2">
    <location>
        <begin position="436"/>
        <end position="561"/>
    </location>
</feature>
<dbReference type="InterPro" id="IPR050194">
    <property type="entry name" value="Glycosyltransferase_grp1"/>
</dbReference>
<evidence type="ECO:0000313" key="5">
    <source>
        <dbReference type="Proteomes" id="UP000664771"/>
    </source>
</evidence>
<evidence type="ECO:0000313" key="4">
    <source>
        <dbReference type="EMBL" id="MBO1361553.1"/>
    </source>
</evidence>
<dbReference type="PANTHER" id="PTHR45947">
    <property type="entry name" value="SULFOQUINOVOSYL TRANSFERASE SQD2"/>
    <property type="match status" value="1"/>
</dbReference>
<evidence type="ECO:0000259" key="1">
    <source>
        <dbReference type="Pfam" id="PF00534"/>
    </source>
</evidence>
<organism evidence="4 5">
    <name type="scientific">Acetobacter sacchari</name>
    <dbReference type="NCBI Taxonomy" id="2661687"/>
    <lineage>
        <taxon>Bacteria</taxon>
        <taxon>Pseudomonadati</taxon>
        <taxon>Pseudomonadota</taxon>
        <taxon>Alphaproteobacteria</taxon>
        <taxon>Acetobacterales</taxon>
        <taxon>Acetobacteraceae</taxon>
        <taxon>Acetobacter</taxon>
    </lineage>
</organism>
<comment type="caution">
    <text evidence="4">The sequence shown here is derived from an EMBL/GenBank/DDBJ whole genome shotgun (WGS) entry which is preliminary data.</text>
</comment>
<name>A0ABS3M067_9PROT</name>
<evidence type="ECO:0000259" key="2">
    <source>
        <dbReference type="Pfam" id="PF13439"/>
    </source>
</evidence>
<protein>
    <submittedName>
        <fullName evidence="4">Glycosyltransferase</fullName>
    </submittedName>
</protein>